<dbReference type="EMBL" id="JAWRVE010000272">
    <property type="protein sequence ID" value="KAL1846318.1"/>
    <property type="molecule type" value="Genomic_DNA"/>
</dbReference>
<evidence type="ECO:0008006" key="3">
    <source>
        <dbReference type="Google" id="ProtNLM"/>
    </source>
</evidence>
<name>A0ABR3VVR5_9PEZI</name>
<dbReference type="CDD" id="cd11577">
    <property type="entry name" value="GH71"/>
    <property type="match status" value="1"/>
</dbReference>
<evidence type="ECO:0000313" key="1">
    <source>
        <dbReference type="EMBL" id="KAL1846318.1"/>
    </source>
</evidence>
<dbReference type="Pfam" id="PF03659">
    <property type="entry name" value="Glyco_hydro_71"/>
    <property type="match status" value="1"/>
</dbReference>
<dbReference type="InterPro" id="IPR005197">
    <property type="entry name" value="Glyco_hydro_71"/>
</dbReference>
<evidence type="ECO:0000313" key="2">
    <source>
        <dbReference type="Proteomes" id="UP001583177"/>
    </source>
</evidence>
<organism evidence="1 2">
    <name type="scientific">Diaporthe australafricana</name>
    <dbReference type="NCBI Taxonomy" id="127596"/>
    <lineage>
        <taxon>Eukaryota</taxon>
        <taxon>Fungi</taxon>
        <taxon>Dikarya</taxon>
        <taxon>Ascomycota</taxon>
        <taxon>Pezizomycotina</taxon>
        <taxon>Sordariomycetes</taxon>
        <taxon>Sordariomycetidae</taxon>
        <taxon>Diaporthales</taxon>
        <taxon>Diaporthaceae</taxon>
        <taxon>Diaporthe</taxon>
    </lineage>
</organism>
<dbReference type="Proteomes" id="UP001583177">
    <property type="component" value="Unassembled WGS sequence"/>
</dbReference>
<protein>
    <recommendedName>
        <fullName evidence="3">Mutanase</fullName>
    </recommendedName>
</protein>
<reference evidence="1 2" key="1">
    <citation type="journal article" date="2024" name="IMA Fungus">
        <title>IMA Genome - F19 : A genome assembly and annotation guide to empower mycologists, including annotated draft genome sequences of Ceratocystis pirilliformis, Diaporthe australafricana, Fusarium ophioides, Paecilomyces lecythidis, and Sporothrix stenoceras.</title>
        <authorList>
            <person name="Aylward J."/>
            <person name="Wilson A.M."/>
            <person name="Visagie C.M."/>
            <person name="Spraker J."/>
            <person name="Barnes I."/>
            <person name="Buitendag C."/>
            <person name="Ceriani C."/>
            <person name="Del Mar Angel L."/>
            <person name="du Plessis D."/>
            <person name="Fuchs T."/>
            <person name="Gasser K."/>
            <person name="Kramer D."/>
            <person name="Li W."/>
            <person name="Munsamy K."/>
            <person name="Piso A."/>
            <person name="Price J.L."/>
            <person name="Sonnekus B."/>
            <person name="Thomas C."/>
            <person name="van der Nest A."/>
            <person name="van Dijk A."/>
            <person name="van Heerden A."/>
            <person name="van Vuuren N."/>
            <person name="Yilmaz N."/>
            <person name="Duong T.A."/>
            <person name="van der Merwe N.A."/>
            <person name="Wingfield M.J."/>
            <person name="Wingfield B.D."/>
        </authorList>
    </citation>
    <scope>NUCLEOTIDE SEQUENCE [LARGE SCALE GENOMIC DNA]</scope>
    <source>
        <strain evidence="1 2">CMW 18300</strain>
    </source>
</reference>
<dbReference type="Gene3D" id="3.20.20.80">
    <property type="entry name" value="Glycosidases"/>
    <property type="match status" value="1"/>
</dbReference>
<keyword evidence="2" id="KW-1185">Reference proteome</keyword>
<comment type="caution">
    <text evidence="1">The sequence shown here is derived from an EMBL/GenBank/DDBJ whole genome shotgun (WGS) entry which is preliminary data.</text>
</comment>
<gene>
    <name evidence="1" type="ORF">Daus18300_014301</name>
</gene>
<accession>A0ABR3VVR5</accession>
<proteinExistence type="predicted"/>
<sequence>MIGIVSDRTGPADYDADMQRAKALGIDAFALNIGVDPYTDAQLGHAFRSAANNGMKVFISFDFNWYHTNQGTEVGQKIAQYANTYPTSQLYVEGKIFASSFAGDGVDVNAIRTAAGAPIFWAPNFHPSYGTNFSTIDGALNWMAWPNNGNNKAPTPGNNVTVEDGDQEYITALAGKPYIAPVSPWFSTHFGPEVPYSKNWVFPGDLLWFERWTEILTLAPRFLEIITWNDYGESHYIGPLASKHTDDGNSKWTNDMPHGGWMDMAKPFISAYHDGATSAASYVSSDQLIYWYRPTPRNINCDATDTTMVTADNSSGNYFMGRPDGYETLADAVFVVSMLKTAGNVIVMSGNNVQTFSAPAGISAYQVDMQVGKQQFFLQRNGQTIMSAVSLKDISDVCPCGIYNFNVYVGTVPDEPSDPLGPDALASLTAGLHPDDDSTDDLSYNHVVNHDIDHDTDHDVNHETNYDINYELYHHVDYQLNQDHHHNFHIYLKHYYFGDPKPIRSL</sequence>